<protein>
    <submittedName>
        <fullName evidence="2">Uncharacterized protein</fullName>
    </submittedName>
</protein>
<feature type="region of interest" description="Disordered" evidence="1">
    <location>
        <begin position="139"/>
        <end position="158"/>
    </location>
</feature>
<dbReference type="OrthoDB" id="10439252at2759"/>
<evidence type="ECO:0000313" key="3">
    <source>
        <dbReference type="Proteomes" id="UP000499080"/>
    </source>
</evidence>
<reference evidence="2 3" key="1">
    <citation type="journal article" date="2019" name="Sci. Rep.">
        <title>Orb-weaving spider Araneus ventricosus genome elucidates the spidroin gene catalogue.</title>
        <authorList>
            <person name="Kono N."/>
            <person name="Nakamura H."/>
            <person name="Ohtoshi R."/>
            <person name="Moran D.A.P."/>
            <person name="Shinohara A."/>
            <person name="Yoshida Y."/>
            <person name="Fujiwara M."/>
            <person name="Mori M."/>
            <person name="Tomita M."/>
            <person name="Arakawa K."/>
        </authorList>
    </citation>
    <scope>NUCLEOTIDE SEQUENCE [LARGE SCALE GENOMIC DNA]</scope>
</reference>
<dbReference type="AlphaFoldDB" id="A0A4Y2HVK7"/>
<dbReference type="Proteomes" id="UP000499080">
    <property type="component" value="Unassembled WGS sequence"/>
</dbReference>
<organism evidence="2 3">
    <name type="scientific">Araneus ventricosus</name>
    <name type="common">Orbweaver spider</name>
    <name type="synonym">Epeira ventricosa</name>
    <dbReference type="NCBI Taxonomy" id="182803"/>
    <lineage>
        <taxon>Eukaryota</taxon>
        <taxon>Metazoa</taxon>
        <taxon>Ecdysozoa</taxon>
        <taxon>Arthropoda</taxon>
        <taxon>Chelicerata</taxon>
        <taxon>Arachnida</taxon>
        <taxon>Araneae</taxon>
        <taxon>Araneomorphae</taxon>
        <taxon>Entelegynae</taxon>
        <taxon>Araneoidea</taxon>
        <taxon>Araneidae</taxon>
        <taxon>Araneus</taxon>
    </lineage>
</organism>
<gene>
    <name evidence="2" type="ORF">AVEN_55424_1</name>
</gene>
<feature type="compositionally biased region" description="Polar residues" evidence="1">
    <location>
        <begin position="258"/>
        <end position="270"/>
    </location>
</feature>
<dbReference type="EMBL" id="BGPR01002172">
    <property type="protein sequence ID" value="GBM68996.1"/>
    <property type="molecule type" value="Genomic_DNA"/>
</dbReference>
<feature type="compositionally biased region" description="Polar residues" evidence="1">
    <location>
        <begin position="143"/>
        <end position="155"/>
    </location>
</feature>
<sequence>FCYNEGDFLKCISQLLYDSLTCFMSTGRFTSSPPFTTLPDGSSVLESSEKSLDLSFKVPIETDDKTQELSINMPADDVFLPQFQNVLPQNILSTVEAEDNSNIQPLCTAPSEEEIGCEWGPEAETEPEVEAGTEADLAEADQSPGQQGNITSSSVPAADSWSVHVDQSTNVLRNGPTPNNNAGLVLNVIEGGDSVDNSEIMMGAHCCPDSCADQEIILDDVPTKLSSTEEEPQKLEEQSNQLSSTDDTTKDNSEPFPESNNSRSEVTSTK</sequence>
<keyword evidence="3" id="KW-1185">Reference proteome</keyword>
<accession>A0A4Y2HVK7</accession>
<feature type="region of interest" description="Disordered" evidence="1">
    <location>
        <begin position="221"/>
        <end position="270"/>
    </location>
</feature>
<evidence type="ECO:0000313" key="2">
    <source>
        <dbReference type="EMBL" id="GBM68996.1"/>
    </source>
</evidence>
<evidence type="ECO:0000256" key="1">
    <source>
        <dbReference type="SAM" id="MobiDB-lite"/>
    </source>
</evidence>
<feature type="non-terminal residue" evidence="2">
    <location>
        <position position="1"/>
    </location>
</feature>
<comment type="caution">
    <text evidence="2">The sequence shown here is derived from an EMBL/GenBank/DDBJ whole genome shotgun (WGS) entry which is preliminary data.</text>
</comment>
<proteinExistence type="predicted"/>
<name>A0A4Y2HVK7_ARAVE</name>